<gene>
    <name evidence="1" type="ORF">PMEA_00033756</name>
</gene>
<proteinExistence type="predicted"/>
<accession>A0AAU9W731</accession>
<dbReference type="AlphaFoldDB" id="A0AAU9W731"/>
<feature type="non-terminal residue" evidence="1">
    <location>
        <position position="75"/>
    </location>
</feature>
<dbReference type="EMBL" id="CALNXJ010000008">
    <property type="protein sequence ID" value="CAH3045746.1"/>
    <property type="molecule type" value="Genomic_DNA"/>
</dbReference>
<keyword evidence="2" id="KW-1185">Reference proteome</keyword>
<dbReference type="Proteomes" id="UP001159428">
    <property type="component" value="Unassembled WGS sequence"/>
</dbReference>
<name>A0AAU9W731_9CNID</name>
<comment type="caution">
    <text evidence="1">The sequence shown here is derived from an EMBL/GenBank/DDBJ whole genome shotgun (WGS) entry which is preliminary data.</text>
</comment>
<sequence length="75" mass="8597">MQQCYMVAAIQELSKEPNHENVKPAASFHEACNLLFEKGLLSNRRINSLHSPVIENIKKGMAFFKKWCHSHEKTG</sequence>
<evidence type="ECO:0000313" key="2">
    <source>
        <dbReference type="Proteomes" id="UP001159428"/>
    </source>
</evidence>
<reference evidence="1 2" key="1">
    <citation type="submission" date="2022-05" db="EMBL/GenBank/DDBJ databases">
        <authorList>
            <consortium name="Genoscope - CEA"/>
            <person name="William W."/>
        </authorList>
    </citation>
    <scope>NUCLEOTIDE SEQUENCE [LARGE SCALE GENOMIC DNA]</scope>
</reference>
<evidence type="ECO:0000313" key="1">
    <source>
        <dbReference type="EMBL" id="CAH3045746.1"/>
    </source>
</evidence>
<organism evidence="1 2">
    <name type="scientific">Pocillopora meandrina</name>
    <dbReference type="NCBI Taxonomy" id="46732"/>
    <lineage>
        <taxon>Eukaryota</taxon>
        <taxon>Metazoa</taxon>
        <taxon>Cnidaria</taxon>
        <taxon>Anthozoa</taxon>
        <taxon>Hexacorallia</taxon>
        <taxon>Scleractinia</taxon>
        <taxon>Astrocoeniina</taxon>
        <taxon>Pocilloporidae</taxon>
        <taxon>Pocillopora</taxon>
    </lineage>
</organism>
<protein>
    <submittedName>
        <fullName evidence="1">Uncharacterized protein</fullName>
    </submittedName>
</protein>